<name>A0AAD0ID16_PSESX</name>
<accession>A0AAD0ID16</accession>
<protein>
    <submittedName>
        <fullName evidence="2">DUF4365 domain-containing protein</fullName>
    </submittedName>
</protein>
<evidence type="ECO:0000313" key="3">
    <source>
        <dbReference type="Proteomes" id="UP000240475"/>
    </source>
</evidence>
<dbReference type="Proteomes" id="UP000240475">
    <property type="component" value="Chromosome"/>
</dbReference>
<organism evidence="2 3">
    <name type="scientific">Pseudomonas syringae pv. atrofaciens</name>
    <dbReference type="NCBI Taxonomy" id="192087"/>
    <lineage>
        <taxon>Bacteria</taxon>
        <taxon>Pseudomonadati</taxon>
        <taxon>Pseudomonadota</taxon>
        <taxon>Gammaproteobacteria</taxon>
        <taxon>Pseudomonadales</taxon>
        <taxon>Pseudomonadaceae</taxon>
        <taxon>Pseudomonas</taxon>
        <taxon>Pseudomonas syringae</taxon>
    </lineage>
</organism>
<gene>
    <name evidence="2" type="ORF">DA456_23985</name>
</gene>
<evidence type="ECO:0000313" key="2">
    <source>
        <dbReference type="EMBL" id="AVX26205.1"/>
    </source>
</evidence>
<dbReference type="InterPro" id="IPR025375">
    <property type="entry name" value="DUF4365"/>
</dbReference>
<reference evidence="2 3" key="1">
    <citation type="submission" date="2018-04" db="EMBL/GenBank/DDBJ databases">
        <authorList>
            <person name="Cha J.-S."/>
        </authorList>
    </citation>
    <scope>NUCLEOTIDE SEQUENCE [LARGE SCALE GENOMIC DNA]</scope>
    <source>
        <strain evidence="2 3">LMG5095</strain>
    </source>
</reference>
<dbReference type="RefSeq" id="WP_029571553.1">
    <property type="nucleotide sequence ID" value="NZ_CP028490.1"/>
</dbReference>
<dbReference type="Pfam" id="PF14280">
    <property type="entry name" value="DUF4365"/>
    <property type="match status" value="1"/>
</dbReference>
<proteinExistence type="predicted"/>
<sequence>MSKQYPKRSINGDAGEHFVAFKFTRTLNWPCRLQEIDLGIDAEIEICDDSNGATGNVVKLQIKSFEKMESPTEHSVYVSDADISYWQRFSVPTIVVCVDLTTEKVYWKSKSLTEAYRSAGVSRKITFDLANDELKPDARAKIAELSSPEHFKDVGDIIAAAEAIYSKVKSSDVFGTSEDELTFIHEANDKFDLLVSRIEEIRRHYPWRISPFTAVQIEQMKSNMYRHQNDAEVSYRNGVNGM</sequence>
<dbReference type="AlphaFoldDB" id="A0AAD0ID16"/>
<feature type="domain" description="DUF4365" evidence="1">
    <location>
        <begin position="14"/>
        <end position="144"/>
    </location>
</feature>
<evidence type="ECO:0000259" key="1">
    <source>
        <dbReference type="Pfam" id="PF14280"/>
    </source>
</evidence>
<dbReference type="EMBL" id="CP028490">
    <property type="protein sequence ID" value="AVX26205.1"/>
    <property type="molecule type" value="Genomic_DNA"/>
</dbReference>